<dbReference type="SUPFAM" id="SSF55729">
    <property type="entry name" value="Acyl-CoA N-acyltransferases (Nat)"/>
    <property type="match status" value="1"/>
</dbReference>
<gene>
    <name evidence="2" type="ORF">H8693_06780</name>
</gene>
<dbReference type="RefSeq" id="WP_178620162.1">
    <property type="nucleotide sequence ID" value="NZ_JACRSS010000003.1"/>
</dbReference>
<dbReference type="Gene3D" id="3.40.630.30">
    <property type="match status" value="1"/>
</dbReference>
<proteinExistence type="predicted"/>
<sequence length="162" mass="17986">MPQIHIRPYAQEDLPSMREIWNQVVEEGNAFPQTEPLSPADAEPFFASQSFCGVAEAEGAIVGLYILHPNNIGRCGHLSNASYAVKKGKRGLHIGEKLVRHSLQKGRELGFRVLQFNAVVASNTTAIRLYEKLGFVRLGNIPGGFCNAAGEYEDIWLFYHTL</sequence>
<dbReference type="EMBL" id="JACRSS010000003">
    <property type="protein sequence ID" value="MBC8538637.1"/>
    <property type="molecule type" value="Genomic_DNA"/>
</dbReference>
<accession>A0A926HSN3</accession>
<evidence type="ECO:0000313" key="2">
    <source>
        <dbReference type="EMBL" id="MBC8538637.1"/>
    </source>
</evidence>
<name>A0A926HSN3_9FIRM</name>
<evidence type="ECO:0000313" key="3">
    <source>
        <dbReference type="Proteomes" id="UP000617951"/>
    </source>
</evidence>
<dbReference type="InterPro" id="IPR052742">
    <property type="entry name" value="Mito_N-acetyltransferase"/>
</dbReference>
<feature type="domain" description="N-acetyltransferase" evidence="1">
    <location>
        <begin position="4"/>
        <end position="159"/>
    </location>
</feature>
<reference evidence="2" key="1">
    <citation type="submission" date="2020-08" db="EMBL/GenBank/DDBJ databases">
        <title>Genome public.</title>
        <authorList>
            <person name="Liu C."/>
            <person name="Sun Q."/>
        </authorList>
    </citation>
    <scope>NUCLEOTIDE SEQUENCE</scope>
    <source>
        <strain evidence="2">NSJ-63</strain>
    </source>
</reference>
<dbReference type="AlphaFoldDB" id="A0A926HSN3"/>
<protein>
    <submittedName>
        <fullName evidence="2">GNAT family N-acetyltransferase</fullName>
    </submittedName>
</protein>
<dbReference type="InterPro" id="IPR000182">
    <property type="entry name" value="GNAT_dom"/>
</dbReference>
<dbReference type="InterPro" id="IPR016181">
    <property type="entry name" value="Acyl_CoA_acyltransferase"/>
</dbReference>
<comment type="caution">
    <text evidence="2">The sequence shown here is derived from an EMBL/GenBank/DDBJ whole genome shotgun (WGS) entry which is preliminary data.</text>
</comment>
<dbReference type="GO" id="GO:0016747">
    <property type="term" value="F:acyltransferase activity, transferring groups other than amino-acyl groups"/>
    <property type="evidence" value="ECO:0007669"/>
    <property type="project" value="InterPro"/>
</dbReference>
<dbReference type="Pfam" id="PF00583">
    <property type="entry name" value="Acetyltransf_1"/>
    <property type="match status" value="1"/>
</dbReference>
<keyword evidence="3" id="KW-1185">Reference proteome</keyword>
<dbReference type="PANTHER" id="PTHR43138">
    <property type="entry name" value="ACETYLTRANSFERASE, GNAT FAMILY"/>
    <property type="match status" value="1"/>
</dbReference>
<dbReference type="PANTHER" id="PTHR43138:SF1">
    <property type="entry name" value="N-ACETYLTRANSFERASE ACA1"/>
    <property type="match status" value="1"/>
</dbReference>
<dbReference type="Proteomes" id="UP000617951">
    <property type="component" value="Unassembled WGS sequence"/>
</dbReference>
<dbReference type="CDD" id="cd04301">
    <property type="entry name" value="NAT_SF"/>
    <property type="match status" value="1"/>
</dbReference>
<evidence type="ECO:0000259" key="1">
    <source>
        <dbReference type="PROSITE" id="PS51186"/>
    </source>
</evidence>
<dbReference type="PROSITE" id="PS51186">
    <property type="entry name" value="GNAT"/>
    <property type="match status" value="1"/>
</dbReference>
<organism evidence="2 3">
    <name type="scientific">Guopingia tenuis</name>
    <dbReference type="NCBI Taxonomy" id="2763656"/>
    <lineage>
        <taxon>Bacteria</taxon>
        <taxon>Bacillati</taxon>
        <taxon>Bacillota</taxon>
        <taxon>Clostridia</taxon>
        <taxon>Christensenellales</taxon>
        <taxon>Christensenellaceae</taxon>
        <taxon>Guopingia</taxon>
    </lineage>
</organism>